<feature type="compositionally biased region" description="Basic and acidic residues" evidence="1">
    <location>
        <begin position="98"/>
        <end position="109"/>
    </location>
</feature>
<sequence>MDKDPEGSEDGRSSTRGADSTRTAAKIGKQDENPAVPDDSSNSTIQMLTTITEKQARQIQQQAQQIADQADLIKSLNHSSDRLTAQVTALNTQLSRNSRSDSLQRRPENQDPIDDDALSDDSVRCDGFTPARQRKRQTTTRHATEDFPPLPTQSAPTVTHLSQINTHPLIDTSHITTSHTQTYTSAAPSGYASTVALQLQPRRITPVVLREPEKWRNINYQFISLGIKIDRAVAEGDYRKIIRHFKEQNIVNHTFPLPSERNIHAVLRGIPASLNEEEIKQELNQKGYTPLIRLKRSGGTPMSLVVVMLPKIEKSHELFNETELLGLSIEVEVQINNKLIGQCHSCQMYGHAQSYCTASPKCVKCAQNHLTHLCPQTRQEVRKCANCGDGHAANSPTCRCTPKKNLQVIAERRNKSYAEITAKPSAPATSAAAPAFNSQQVDLVTALKSLQQIITPLISA</sequence>
<accession>A0A9P0KBI8</accession>
<dbReference type="EMBL" id="CAKOFQ010006784">
    <property type="protein sequence ID" value="CAH1971329.1"/>
    <property type="molecule type" value="Genomic_DNA"/>
</dbReference>
<evidence type="ECO:0008006" key="4">
    <source>
        <dbReference type="Google" id="ProtNLM"/>
    </source>
</evidence>
<protein>
    <recommendedName>
        <fullName evidence="4">Gag-like protein</fullName>
    </recommendedName>
</protein>
<feature type="region of interest" description="Disordered" evidence="1">
    <location>
        <begin position="89"/>
        <end position="156"/>
    </location>
</feature>
<name>A0A9P0KBI8_ACAOB</name>
<dbReference type="Proteomes" id="UP001152888">
    <property type="component" value="Unassembled WGS sequence"/>
</dbReference>
<dbReference type="AlphaFoldDB" id="A0A9P0KBI8"/>
<evidence type="ECO:0000256" key="1">
    <source>
        <dbReference type="SAM" id="MobiDB-lite"/>
    </source>
</evidence>
<feature type="compositionally biased region" description="Polar residues" evidence="1">
    <location>
        <begin position="14"/>
        <end position="23"/>
    </location>
</feature>
<dbReference type="OrthoDB" id="6783335at2759"/>
<keyword evidence="3" id="KW-1185">Reference proteome</keyword>
<evidence type="ECO:0000313" key="2">
    <source>
        <dbReference type="EMBL" id="CAH1971329.1"/>
    </source>
</evidence>
<reference evidence="2" key="1">
    <citation type="submission" date="2022-03" db="EMBL/GenBank/DDBJ databases">
        <authorList>
            <person name="Sayadi A."/>
        </authorList>
    </citation>
    <scope>NUCLEOTIDE SEQUENCE</scope>
</reference>
<dbReference type="PANTHER" id="PTHR33273:SF2">
    <property type="entry name" value="ENDONUCLEASE_EXONUCLEASE_PHOSPHATASE DOMAIN-CONTAINING PROTEIN"/>
    <property type="match status" value="1"/>
</dbReference>
<gene>
    <name evidence="2" type="ORF">ACAOBT_LOCUS9372</name>
</gene>
<proteinExistence type="predicted"/>
<feature type="compositionally biased region" description="Basic and acidic residues" evidence="1">
    <location>
        <begin position="1"/>
        <end position="13"/>
    </location>
</feature>
<organism evidence="2 3">
    <name type="scientific">Acanthoscelides obtectus</name>
    <name type="common">Bean weevil</name>
    <name type="synonym">Bruchus obtectus</name>
    <dbReference type="NCBI Taxonomy" id="200917"/>
    <lineage>
        <taxon>Eukaryota</taxon>
        <taxon>Metazoa</taxon>
        <taxon>Ecdysozoa</taxon>
        <taxon>Arthropoda</taxon>
        <taxon>Hexapoda</taxon>
        <taxon>Insecta</taxon>
        <taxon>Pterygota</taxon>
        <taxon>Neoptera</taxon>
        <taxon>Endopterygota</taxon>
        <taxon>Coleoptera</taxon>
        <taxon>Polyphaga</taxon>
        <taxon>Cucujiformia</taxon>
        <taxon>Chrysomeloidea</taxon>
        <taxon>Chrysomelidae</taxon>
        <taxon>Bruchinae</taxon>
        <taxon>Bruchini</taxon>
        <taxon>Acanthoscelides</taxon>
    </lineage>
</organism>
<dbReference type="PANTHER" id="PTHR33273">
    <property type="entry name" value="DOMAIN-CONTAINING PROTEIN, PUTATIVE-RELATED"/>
    <property type="match status" value="1"/>
</dbReference>
<evidence type="ECO:0000313" key="3">
    <source>
        <dbReference type="Proteomes" id="UP001152888"/>
    </source>
</evidence>
<feature type="region of interest" description="Disordered" evidence="1">
    <location>
        <begin position="1"/>
        <end position="43"/>
    </location>
</feature>
<comment type="caution">
    <text evidence="2">The sequence shown here is derived from an EMBL/GenBank/DDBJ whole genome shotgun (WGS) entry which is preliminary data.</text>
</comment>